<keyword evidence="1" id="KW-0472">Membrane</keyword>
<dbReference type="RefSeq" id="WP_077596335.1">
    <property type="nucleotide sequence ID" value="NZ_BSKO01000001.1"/>
</dbReference>
<keyword evidence="3" id="KW-1185">Reference proteome</keyword>
<reference evidence="2 3" key="1">
    <citation type="submission" date="2023-02" db="EMBL/GenBank/DDBJ databases">
        <title>Oceanobacillus kimchii IFOP_LL358 isolated form Alexandrium catenella lab strain.</title>
        <authorList>
            <person name="Gajardo G."/>
            <person name="Ueki S."/>
            <person name="Maruyama F."/>
        </authorList>
    </citation>
    <scope>NUCLEOTIDE SEQUENCE [LARGE SCALE GENOMIC DNA]</scope>
    <source>
        <strain evidence="2 3">IFOP_LL358</strain>
    </source>
</reference>
<proteinExistence type="predicted"/>
<organism evidence="2 3">
    <name type="scientific">Oceanobacillus kimchii</name>
    <dbReference type="NCBI Taxonomy" id="746691"/>
    <lineage>
        <taxon>Bacteria</taxon>
        <taxon>Bacillati</taxon>
        <taxon>Bacillota</taxon>
        <taxon>Bacilli</taxon>
        <taxon>Bacillales</taxon>
        <taxon>Bacillaceae</taxon>
        <taxon>Oceanobacillus</taxon>
    </lineage>
</organism>
<name>A0ABQ5TJ52_9BACI</name>
<sequence>MFTDTFNNDKSVGEAYAHNLASIMVGVGFTAVGAFLVSNQVGWAAGVISIVTFEFGYKTNY</sequence>
<feature type="transmembrane region" description="Helical" evidence="1">
    <location>
        <begin position="20"/>
        <end position="37"/>
    </location>
</feature>
<dbReference type="Proteomes" id="UP001275436">
    <property type="component" value="Unassembled WGS sequence"/>
</dbReference>
<evidence type="ECO:0000256" key="1">
    <source>
        <dbReference type="SAM" id="Phobius"/>
    </source>
</evidence>
<evidence type="ECO:0000313" key="2">
    <source>
        <dbReference type="EMBL" id="GLO65771.1"/>
    </source>
</evidence>
<accession>A0ABQ5TJ52</accession>
<keyword evidence="1" id="KW-1133">Transmembrane helix</keyword>
<gene>
    <name evidence="2" type="ORF">MACH08_15550</name>
</gene>
<comment type="caution">
    <text evidence="2">The sequence shown here is derived from an EMBL/GenBank/DDBJ whole genome shotgun (WGS) entry which is preliminary data.</text>
</comment>
<protein>
    <submittedName>
        <fullName evidence="2">Uncharacterized protein</fullName>
    </submittedName>
</protein>
<dbReference type="EMBL" id="BSKO01000001">
    <property type="protein sequence ID" value="GLO65771.1"/>
    <property type="molecule type" value="Genomic_DNA"/>
</dbReference>
<evidence type="ECO:0000313" key="3">
    <source>
        <dbReference type="Proteomes" id="UP001275436"/>
    </source>
</evidence>
<keyword evidence="1" id="KW-0812">Transmembrane</keyword>